<protein>
    <recommendedName>
        <fullName evidence="3">DUF3447 domain-containing protein</fullName>
    </recommendedName>
</protein>
<reference evidence="1" key="1">
    <citation type="submission" date="2006-10" db="EMBL/GenBank/DDBJ databases">
        <authorList>
            <person name="Amadeo P."/>
            <person name="Zhao Q."/>
            <person name="Wortman J."/>
            <person name="Fraser-Liggett C."/>
            <person name="Carlton J."/>
        </authorList>
    </citation>
    <scope>NUCLEOTIDE SEQUENCE</scope>
    <source>
        <strain evidence="1">G3</strain>
    </source>
</reference>
<dbReference type="Proteomes" id="UP000001542">
    <property type="component" value="Unassembled WGS sequence"/>
</dbReference>
<accession>A2FP71</accession>
<dbReference type="PANTHER" id="PTHR24159">
    <property type="match status" value="1"/>
</dbReference>
<sequence length="293" mass="33822">MGAVLSNSFFFTPSSEQSKNKNECDFGDIKPIKEFEYPNQASKIIWGVNSNNTLQISSQIIEFITNNKISIQMAVYLIDVFSQIRVKDIKLFTELCQQILNKFSCLIKPENEKLTTLLYYKGFKFENYEPEMNEEEILNIYSTDSPLYYIALDKADDLKNKFPNLDINQEINEITPLDCAIKFGSVLCFNYLKNVGGKYTSNSEEYAVQCGNNEIFMQMIEDGKSFDNMINTALNYRNYEIAEFLKSNFGQSPHSIVESMHFGNYDIASYLLTNGEDINKLYNLFSFIFIIIL</sequence>
<dbReference type="InParanoid" id="A2FP71"/>
<evidence type="ECO:0000313" key="1">
    <source>
        <dbReference type="EMBL" id="EAX93306.1"/>
    </source>
</evidence>
<dbReference type="KEGG" id="tva:4751024"/>
<proteinExistence type="predicted"/>
<dbReference type="VEuPathDB" id="TrichDB:TVAGG3_0154590"/>
<dbReference type="AlphaFoldDB" id="A2FP71"/>
<dbReference type="SUPFAM" id="SSF48403">
    <property type="entry name" value="Ankyrin repeat"/>
    <property type="match status" value="1"/>
</dbReference>
<gene>
    <name evidence="1" type="ORF">TVAG_277110</name>
</gene>
<name>A2FP71_TRIV3</name>
<reference evidence="1" key="2">
    <citation type="journal article" date="2007" name="Science">
        <title>Draft genome sequence of the sexually transmitted pathogen Trichomonas vaginalis.</title>
        <authorList>
            <person name="Carlton J.M."/>
            <person name="Hirt R.P."/>
            <person name="Silva J.C."/>
            <person name="Delcher A.L."/>
            <person name="Schatz M."/>
            <person name="Zhao Q."/>
            <person name="Wortman J.R."/>
            <person name="Bidwell S.L."/>
            <person name="Alsmark U.C.M."/>
            <person name="Besteiro S."/>
            <person name="Sicheritz-Ponten T."/>
            <person name="Noel C.J."/>
            <person name="Dacks J.B."/>
            <person name="Foster P.G."/>
            <person name="Simillion C."/>
            <person name="Van de Peer Y."/>
            <person name="Miranda-Saavedra D."/>
            <person name="Barton G.J."/>
            <person name="Westrop G.D."/>
            <person name="Mueller S."/>
            <person name="Dessi D."/>
            <person name="Fiori P.L."/>
            <person name="Ren Q."/>
            <person name="Paulsen I."/>
            <person name="Zhang H."/>
            <person name="Bastida-Corcuera F.D."/>
            <person name="Simoes-Barbosa A."/>
            <person name="Brown M.T."/>
            <person name="Hayes R.D."/>
            <person name="Mukherjee M."/>
            <person name="Okumura C.Y."/>
            <person name="Schneider R."/>
            <person name="Smith A.J."/>
            <person name="Vanacova S."/>
            <person name="Villalvazo M."/>
            <person name="Haas B.J."/>
            <person name="Pertea M."/>
            <person name="Feldblyum T.V."/>
            <person name="Utterback T.R."/>
            <person name="Shu C.L."/>
            <person name="Osoegawa K."/>
            <person name="de Jong P.J."/>
            <person name="Hrdy I."/>
            <person name="Horvathova L."/>
            <person name="Zubacova Z."/>
            <person name="Dolezal P."/>
            <person name="Malik S.B."/>
            <person name="Logsdon J.M. Jr."/>
            <person name="Henze K."/>
            <person name="Gupta A."/>
            <person name="Wang C.C."/>
            <person name="Dunne R.L."/>
            <person name="Upcroft J.A."/>
            <person name="Upcroft P."/>
            <person name="White O."/>
            <person name="Salzberg S.L."/>
            <person name="Tang P."/>
            <person name="Chiu C.-H."/>
            <person name="Lee Y.-S."/>
            <person name="Embley T.M."/>
            <person name="Coombs G.H."/>
            <person name="Mottram J.C."/>
            <person name="Tachezy J."/>
            <person name="Fraser-Liggett C.M."/>
            <person name="Johnson P.J."/>
        </authorList>
    </citation>
    <scope>NUCLEOTIDE SEQUENCE [LARGE SCALE GENOMIC DNA]</scope>
    <source>
        <strain evidence="1">G3</strain>
    </source>
</reference>
<dbReference type="EMBL" id="DS113920">
    <property type="protein sequence ID" value="EAX93306.1"/>
    <property type="molecule type" value="Genomic_DNA"/>
</dbReference>
<organism evidence="1 2">
    <name type="scientific">Trichomonas vaginalis (strain ATCC PRA-98 / G3)</name>
    <dbReference type="NCBI Taxonomy" id="412133"/>
    <lineage>
        <taxon>Eukaryota</taxon>
        <taxon>Metamonada</taxon>
        <taxon>Parabasalia</taxon>
        <taxon>Trichomonadida</taxon>
        <taxon>Trichomonadidae</taxon>
        <taxon>Trichomonas</taxon>
    </lineage>
</organism>
<dbReference type="RefSeq" id="XP_001306236.1">
    <property type="nucleotide sequence ID" value="XM_001306235.1"/>
</dbReference>
<dbReference type="SMR" id="A2FP71"/>
<evidence type="ECO:0000313" key="2">
    <source>
        <dbReference type="Proteomes" id="UP000001542"/>
    </source>
</evidence>
<dbReference type="InterPro" id="IPR036770">
    <property type="entry name" value="Ankyrin_rpt-contain_sf"/>
</dbReference>
<keyword evidence="2" id="KW-1185">Reference proteome</keyword>
<dbReference type="PANTHER" id="PTHR24159:SF5">
    <property type="entry name" value="ANK_REP_REGION DOMAIN-CONTAINING PROTEIN"/>
    <property type="match status" value="1"/>
</dbReference>
<dbReference type="VEuPathDB" id="TrichDB:TVAG_277110"/>
<evidence type="ECO:0008006" key="3">
    <source>
        <dbReference type="Google" id="ProtNLM"/>
    </source>
</evidence>
<dbReference type="Gene3D" id="1.25.40.20">
    <property type="entry name" value="Ankyrin repeat-containing domain"/>
    <property type="match status" value="1"/>
</dbReference>